<evidence type="ECO:0000313" key="3">
    <source>
        <dbReference type="Proteomes" id="UP000182517"/>
    </source>
</evidence>
<evidence type="ECO:0000259" key="1">
    <source>
        <dbReference type="Pfam" id="PF00882"/>
    </source>
</evidence>
<evidence type="ECO:0000313" key="2">
    <source>
        <dbReference type="EMBL" id="APG26501.1"/>
    </source>
</evidence>
<proteinExistence type="predicted"/>
<protein>
    <recommendedName>
        <fullName evidence="1">Phospholipase C/D domain-containing protein</fullName>
    </recommendedName>
</protein>
<accession>A0A1L3GKR8</accession>
<dbReference type="OrthoDB" id="9786483at2"/>
<dbReference type="AlphaFoldDB" id="A0A1L3GKR8"/>
<dbReference type="EMBL" id="CP015519">
    <property type="protein sequence ID" value="APG26501.1"/>
    <property type="molecule type" value="Genomic_DNA"/>
</dbReference>
<organism evidence="2 3">
    <name type="scientific">Syntrophotalea acetylenivorans</name>
    <dbReference type="NCBI Taxonomy" id="1842532"/>
    <lineage>
        <taxon>Bacteria</taxon>
        <taxon>Pseudomonadati</taxon>
        <taxon>Thermodesulfobacteriota</taxon>
        <taxon>Desulfuromonadia</taxon>
        <taxon>Desulfuromonadales</taxon>
        <taxon>Syntrophotaleaceae</taxon>
        <taxon>Syntrophotalea</taxon>
    </lineage>
</organism>
<dbReference type="InterPro" id="IPR029002">
    <property type="entry name" value="PLPC/GPLD1"/>
</dbReference>
<dbReference type="Proteomes" id="UP000182517">
    <property type="component" value="Chromosome"/>
</dbReference>
<feature type="domain" description="Phospholipase C/D" evidence="1">
    <location>
        <begin position="27"/>
        <end position="151"/>
    </location>
</feature>
<gene>
    <name evidence="2" type="ORF">A7E78_00640</name>
</gene>
<sequence length="304" mass="35023">MAMARSLLIIIILLLLPNEALAWGIGVHLQLGSQTLEALSRLPSLLQPLLSNYPYDFLYGFISADITLGKKYTHYLKHCHSWRIGQQILAAAKTDPQRACAYGYLGHLAADTVAHSYMVPYKMVRTFNTAMLKHLYWEMRFESRVDPSIWQLARTIARKDFRANDEMMSNVLSRTIFSFSTNKRLFNSILLLSRLQRWQKMLQSIGEQSRWVLEEEDQEHYLVLAQQATESILTDMEDSPYWKADPAGERALYTADIIRKNLNLLWLDGKLPEGEAQQLLAQLKERFRQGITKPEALLDLLAGY</sequence>
<name>A0A1L3GKR8_9BACT</name>
<dbReference type="STRING" id="1842532.A7E78_00640"/>
<dbReference type="KEGG" id="pef:A7E78_00640"/>
<keyword evidence="3" id="KW-1185">Reference proteome</keyword>
<reference evidence="2 3" key="1">
    <citation type="journal article" date="2017" name="Genome Announc.">
        <title>Complete Genome Sequences of Two Acetylene-Fermenting Pelobacter acetylenicus Strains.</title>
        <authorList>
            <person name="Sutton J.M."/>
            <person name="Baesman S.M."/>
            <person name="Fierst J.L."/>
            <person name="Poret-Peterson A.T."/>
            <person name="Oremland R.S."/>
            <person name="Dunlap D.S."/>
            <person name="Akob D.M."/>
        </authorList>
    </citation>
    <scope>NUCLEOTIDE SEQUENCE [LARGE SCALE GENOMIC DNA]</scope>
    <source>
        <strain evidence="2 3">SFB93</strain>
    </source>
</reference>
<dbReference type="Pfam" id="PF00882">
    <property type="entry name" value="Zn_dep_PLPC"/>
    <property type="match status" value="1"/>
</dbReference>